<keyword evidence="2" id="KW-1185">Reference proteome</keyword>
<evidence type="ECO:0000313" key="1">
    <source>
        <dbReference type="EMBL" id="KRZ11243.1"/>
    </source>
</evidence>
<comment type="caution">
    <text evidence="1">The sequence shown here is derived from an EMBL/GenBank/DDBJ whole genome shotgun (WGS) entry which is preliminary data.</text>
</comment>
<dbReference type="EMBL" id="JYDP01000051">
    <property type="protein sequence ID" value="KRZ11243.1"/>
    <property type="molecule type" value="Genomic_DNA"/>
</dbReference>
<organism evidence="1 2">
    <name type="scientific">Trichinella zimbabwensis</name>
    <dbReference type="NCBI Taxonomy" id="268475"/>
    <lineage>
        <taxon>Eukaryota</taxon>
        <taxon>Metazoa</taxon>
        <taxon>Ecdysozoa</taxon>
        <taxon>Nematoda</taxon>
        <taxon>Enoplea</taxon>
        <taxon>Dorylaimia</taxon>
        <taxon>Trichinellida</taxon>
        <taxon>Trichinellidae</taxon>
        <taxon>Trichinella</taxon>
    </lineage>
</organism>
<gene>
    <name evidence="1" type="ORF">T11_17191</name>
</gene>
<name>A0A0V1HKJ1_9BILA</name>
<protein>
    <submittedName>
        <fullName evidence="1">Uncharacterized protein</fullName>
    </submittedName>
</protein>
<accession>A0A0V1HKJ1</accession>
<dbReference type="Proteomes" id="UP000055024">
    <property type="component" value="Unassembled WGS sequence"/>
</dbReference>
<reference evidence="1 2" key="1">
    <citation type="submission" date="2015-01" db="EMBL/GenBank/DDBJ databases">
        <title>Evolution of Trichinella species and genotypes.</title>
        <authorList>
            <person name="Korhonen P.K."/>
            <person name="Edoardo P."/>
            <person name="Giuseppe L.R."/>
            <person name="Gasser R.B."/>
        </authorList>
    </citation>
    <scope>NUCLEOTIDE SEQUENCE [LARGE SCALE GENOMIC DNA]</scope>
    <source>
        <strain evidence="1">ISS1029</strain>
    </source>
</reference>
<dbReference type="OrthoDB" id="10613428at2759"/>
<dbReference type="AlphaFoldDB" id="A0A0V1HKJ1"/>
<sequence>MQMTVIENIRKLKQTISLEFMRQLNQHYITVKYIGDVNINVNAKCCYECYIIITSSQTKLTQLDNSGEIALIALNTNEHRDIGTQRIEVKTRPNCFQENRLRLYIHSAISFVTRIQNFQSVLTTSFSEYLATLKY</sequence>
<proteinExistence type="predicted"/>
<evidence type="ECO:0000313" key="2">
    <source>
        <dbReference type="Proteomes" id="UP000055024"/>
    </source>
</evidence>